<feature type="compositionally biased region" description="Polar residues" evidence="1">
    <location>
        <begin position="128"/>
        <end position="140"/>
    </location>
</feature>
<feature type="region of interest" description="Disordered" evidence="1">
    <location>
        <begin position="110"/>
        <end position="144"/>
    </location>
</feature>
<feature type="compositionally biased region" description="Polar residues" evidence="1">
    <location>
        <begin position="67"/>
        <end position="76"/>
    </location>
</feature>
<accession>A0A9P5Q3G3</accession>
<evidence type="ECO:0000313" key="2">
    <source>
        <dbReference type="EMBL" id="KAF9074366.1"/>
    </source>
</evidence>
<feature type="region of interest" description="Disordered" evidence="1">
    <location>
        <begin position="205"/>
        <end position="434"/>
    </location>
</feature>
<sequence length="434" mass="47063">MDSPSWSDAFHSAFSSCLHCFHSPSTESLHNDNQSANNPQRPRHLESLLEPLLTDPGDTDNEAETVSLHSNIGGTSNRRRNDHKRTKRRGISLFGFDLFGKRSGAIQLSESEDDDEYEALRRSRRSQRGLTSSRSLTFDGNISDAAPLDSAAIDERVVEEQEQLRAAQARQKQEKEERRRKRKEKKELKSLAQALAQNVHGGELEFEGFQGSGDHISSHSHPYPHIPSPFQQGFLQSPDPSPNPGRGFDDYGPFHGANAYDDDADFDGSLYAARKEGSSVSGGGSDSRRSPGGTSASRSDHSQSPSPSPLAPTGAEPKKKKKSKKSSSNSNSSLATSSSKTKSNKSRSSASATSSDQPSLASPIYSPSPLSEGFSLPMKEPTLEYEDSEFSSPGLFNIENRNFPSAGLGFGGNRSRSHSNSAQARSGAFLASRD</sequence>
<dbReference type="AlphaFoldDB" id="A0A9P5Q3G3"/>
<evidence type="ECO:0000256" key="1">
    <source>
        <dbReference type="SAM" id="MobiDB-lite"/>
    </source>
</evidence>
<organism evidence="2 3">
    <name type="scientific">Rhodocollybia butyracea</name>
    <dbReference type="NCBI Taxonomy" id="206335"/>
    <lineage>
        <taxon>Eukaryota</taxon>
        <taxon>Fungi</taxon>
        <taxon>Dikarya</taxon>
        <taxon>Basidiomycota</taxon>
        <taxon>Agaricomycotina</taxon>
        <taxon>Agaricomycetes</taxon>
        <taxon>Agaricomycetidae</taxon>
        <taxon>Agaricales</taxon>
        <taxon>Marasmiineae</taxon>
        <taxon>Omphalotaceae</taxon>
        <taxon>Rhodocollybia</taxon>
    </lineage>
</organism>
<feature type="region of interest" description="Disordered" evidence="1">
    <location>
        <begin position="25"/>
        <end position="87"/>
    </location>
</feature>
<proteinExistence type="predicted"/>
<keyword evidence="3" id="KW-1185">Reference proteome</keyword>
<feature type="compositionally biased region" description="Low complexity" evidence="1">
    <location>
        <begin position="290"/>
        <end position="305"/>
    </location>
</feature>
<name>A0A9P5Q3G3_9AGAR</name>
<dbReference type="OrthoDB" id="3255924at2759"/>
<dbReference type="Proteomes" id="UP000772434">
    <property type="component" value="Unassembled WGS sequence"/>
</dbReference>
<feature type="compositionally biased region" description="Basic residues" evidence="1">
    <location>
        <begin position="77"/>
        <end position="87"/>
    </location>
</feature>
<evidence type="ECO:0000313" key="3">
    <source>
        <dbReference type="Proteomes" id="UP000772434"/>
    </source>
</evidence>
<reference evidence="2" key="1">
    <citation type="submission" date="2020-11" db="EMBL/GenBank/DDBJ databases">
        <authorList>
            <consortium name="DOE Joint Genome Institute"/>
            <person name="Ahrendt S."/>
            <person name="Riley R."/>
            <person name="Andreopoulos W."/>
            <person name="Labutti K."/>
            <person name="Pangilinan J."/>
            <person name="Ruiz-Duenas F.J."/>
            <person name="Barrasa J.M."/>
            <person name="Sanchez-Garcia M."/>
            <person name="Camarero S."/>
            <person name="Miyauchi S."/>
            <person name="Serrano A."/>
            <person name="Linde D."/>
            <person name="Babiker R."/>
            <person name="Drula E."/>
            <person name="Ayuso-Fernandez I."/>
            <person name="Pacheco R."/>
            <person name="Padilla G."/>
            <person name="Ferreira P."/>
            <person name="Barriuso J."/>
            <person name="Kellner H."/>
            <person name="Castanera R."/>
            <person name="Alfaro M."/>
            <person name="Ramirez L."/>
            <person name="Pisabarro A.G."/>
            <person name="Kuo A."/>
            <person name="Tritt A."/>
            <person name="Lipzen A."/>
            <person name="He G."/>
            <person name="Yan M."/>
            <person name="Ng V."/>
            <person name="Cullen D."/>
            <person name="Martin F."/>
            <person name="Rosso M.-N."/>
            <person name="Henrissat B."/>
            <person name="Hibbett D."/>
            <person name="Martinez A.T."/>
            <person name="Grigoriev I.V."/>
        </authorList>
    </citation>
    <scope>NUCLEOTIDE SEQUENCE</scope>
    <source>
        <strain evidence="2">AH 40177</strain>
    </source>
</reference>
<protein>
    <submittedName>
        <fullName evidence="2">Uncharacterized protein</fullName>
    </submittedName>
</protein>
<dbReference type="EMBL" id="JADNRY010000013">
    <property type="protein sequence ID" value="KAF9074366.1"/>
    <property type="molecule type" value="Genomic_DNA"/>
</dbReference>
<gene>
    <name evidence="2" type="ORF">BDP27DRAFT_1316954</name>
</gene>
<feature type="compositionally biased region" description="Polar residues" evidence="1">
    <location>
        <begin position="25"/>
        <end position="40"/>
    </location>
</feature>
<feature type="region of interest" description="Disordered" evidence="1">
    <location>
        <begin position="163"/>
        <end position="190"/>
    </location>
</feature>
<comment type="caution">
    <text evidence="2">The sequence shown here is derived from an EMBL/GenBank/DDBJ whole genome shotgun (WGS) entry which is preliminary data.</text>
</comment>
<feature type="compositionally biased region" description="Low complexity" evidence="1">
    <location>
        <begin position="326"/>
        <end position="355"/>
    </location>
</feature>